<keyword evidence="1" id="KW-0472">Membrane</keyword>
<feature type="transmembrane region" description="Helical" evidence="1">
    <location>
        <begin position="12"/>
        <end position="31"/>
    </location>
</feature>
<feature type="transmembrane region" description="Helical" evidence="1">
    <location>
        <begin position="83"/>
        <end position="106"/>
    </location>
</feature>
<sequence>MNNYELNGTFLAAMEWGFVAAVAVVIIFTLLSIKHAPKLKSGFIWLAVHLLFMIGAHLLFWMGLGNQSDSLTPIDNAVDQIHFLMGVAGLMWMMGMLCLVLSIQVIKDTVSKTAKKSEAG</sequence>
<protein>
    <submittedName>
        <fullName evidence="2">Uncharacterized protein</fullName>
    </submittedName>
</protein>
<reference evidence="2 3" key="1">
    <citation type="submission" date="2018-02" db="EMBL/GenBank/DDBJ databases">
        <title>Jeotgalibacillus proteolyticum sp. nov. a protease producing bacterium isolated from ocean sediments of Laizhou Bay.</title>
        <authorList>
            <person name="Li Y."/>
        </authorList>
    </citation>
    <scope>NUCLEOTIDE SEQUENCE [LARGE SCALE GENOMIC DNA]</scope>
    <source>
        <strain evidence="2 3">22-7</strain>
    </source>
</reference>
<proteinExistence type="predicted"/>
<dbReference type="EMBL" id="PREZ01000001">
    <property type="protein sequence ID" value="PPA72383.1"/>
    <property type="molecule type" value="Genomic_DNA"/>
</dbReference>
<accession>A0A2S5GHP1</accession>
<organism evidence="2 3">
    <name type="scientific">Jeotgalibacillus proteolyticus</name>
    <dbReference type="NCBI Taxonomy" id="2082395"/>
    <lineage>
        <taxon>Bacteria</taxon>
        <taxon>Bacillati</taxon>
        <taxon>Bacillota</taxon>
        <taxon>Bacilli</taxon>
        <taxon>Bacillales</taxon>
        <taxon>Caryophanaceae</taxon>
        <taxon>Jeotgalibacillus</taxon>
    </lineage>
</organism>
<dbReference type="Proteomes" id="UP000239047">
    <property type="component" value="Unassembled WGS sequence"/>
</dbReference>
<dbReference type="OrthoDB" id="2454640at2"/>
<feature type="transmembrane region" description="Helical" evidence="1">
    <location>
        <begin position="43"/>
        <end position="63"/>
    </location>
</feature>
<keyword evidence="1" id="KW-1133">Transmembrane helix</keyword>
<evidence type="ECO:0000313" key="2">
    <source>
        <dbReference type="EMBL" id="PPA72383.1"/>
    </source>
</evidence>
<keyword evidence="3" id="KW-1185">Reference proteome</keyword>
<comment type="caution">
    <text evidence="2">The sequence shown here is derived from an EMBL/GenBank/DDBJ whole genome shotgun (WGS) entry which is preliminary data.</text>
</comment>
<evidence type="ECO:0000256" key="1">
    <source>
        <dbReference type="SAM" id="Phobius"/>
    </source>
</evidence>
<keyword evidence="1" id="KW-0812">Transmembrane</keyword>
<name>A0A2S5GHP1_9BACL</name>
<evidence type="ECO:0000313" key="3">
    <source>
        <dbReference type="Proteomes" id="UP000239047"/>
    </source>
</evidence>
<gene>
    <name evidence="2" type="ORF">C4B60_03125</name>
</gene>
<dbReference type="RefSeq" id="WP_104056533.1">
    <property type="nucleotide sequence ID" value="NZ_PREZ01000001.1"/>
</dbReference>
<dbReference type="AlphaFoldDB" id="A0A2S5GHP1"/>